<keyword evidence="3" id="KW-1185">Reference proteome</keyword>
<comment type="caution">
    <text evidence="2">The sequence shown here is derived from an EMBL/GenBank/DDBJ whole genome shotgun (WGS) entry which is preliminary data.</text>
</comment>
<organism evidence="2 3">
    <name type="scientific">Leuconostoc aquikimchii</name>
    <dbReference type="NCBI Taxonomy" id="3236804"/>
    <lineage>
        <taxon>Bacteria</taxon>
        <taxon>Bacillati</taxon>
        <taxon>Bacillota</taxon>
        <taxon>Bacilli</taxon>
        <taxon>Lactobacillales</taxon>
        <taxon>Lactobacillaceae</taxon>
        <taxon>Leuconostoc</taxon>
    </lineage>
</organism>
<proteinExistence type="predicted"/>
<dbReference type="Gene3D" id="3.40.50.720">
    <property type="entry name" value="NAD(P)-binding Rossmann-like Domain"/>
    <property type="match status" value="1"/>
</dbReference>
<dbReference type="PANTHER" id="PTHR12126:SF16">
    <property type="entry name" value="MIOREX COMPLEX COMPONENT 2"/>
    <property type="match status" value="1"/>
</dbReference>
<reference evidence="2 3" key="1">
    <citation type="submission" date="2024-07" db="EMBL/GenBank/DDBJ databases">
        <authorList>
            <person name="Yun M."/>
        </authorList>
    </citation>
    <scope>NUCLEOTIDE SEQUENCE [LARGE SCALE GENOMIC DNA]</scope>
    <source>
        <strain evidence="2 3">MS01</strain>
    </source>
</reference>
<dbReference type="SUPFAM" id="SSF51735">
    <property type="entry name" value="NAD(P)-binding Rossmann-fold domains"/>
    <property type="match status" value="1"/>
</dbReference>
<dbReference type="InterPro" id="IPR001509">
    <property type="entry name" value="Epimerase_deHydtase"/>
</dbReference>
<gene>
    <name evidence="2" type="ORF">AB3K24_02340</name>
</gene>
<dbReference type="InterPro" id="IPR036291">
    <property type="entry name" value="NAD(P)-bd_dom_sf"/>
</dbReference>
<dbReference type="EMBL" id="JBFPER010000001">
    <property type="protein sequence ID" value="MEX0380193.1"/>
    <property type="molecule type" value="Genomic_DNA"/>
</dbReference>
<sequence length="212" mass="23946">MKNIIKQKVVIVGGTGFVGQGFINNFSSDLFEIHSLSRHAFVSDKDDTTIYHAVDLDKPEQWQAIVADADWVIDAVGILFPNPLKQQTYQRNSVTPAKQLIAILKIETKPKFLFVSANTGPFFMKPYLKAKLTVEALAKTTLGQRAFMVYPGIIFDKDRQSSYLPGVMIKKYDRFSYFNHLRAISRSEFSAEVEQILLGNASPLLKRTVLIK</sequence>
<feature type="domain" description="NAD-dependent epimerase/dehydratase" evidence="1">
    <location>
        <begin position="9"/>
        <end position="117"/>
    </location>
</feature>
<evidence type="ECO:0000259" key="1">
    <source>
        <dbReference type="Pfam" id="PF01370"/>
    </source>
</evidence>
<accession>A0ABV3S183</accession>
<dbReference type="RefSeq" id="WP_367973612.1">
    <property type="nucleotide sequence ID" value="NZ_JBFPEQ010000001.1"/>
</dbReference>
<protein>
    <submittedName>
        <fullName evidence="2">NAD-dependent epimerase/dehydratase family protein</fullName>
    </submittedName>
</protein>
<evidence type="ECO:0000313" key="2">
    <source>
        <dbReference type="EMBL" id="MEX0380193.1"/>
    </source>
</evidence>
<dbReference type="PANTHER" id="PTHR12126">
    <property type="entry name" value="NADH-UBIQUINONE OXIDOREDUCTASE 39 KDA SUBUNIT-RELATED"/>
    <property type="match status" value="1"/>
</dbReference>
<dbReference type="Pfam" id="PF01370">
    <property type="entry name" value="Epimerase"/>
    <property type="match status" value="1"/>
</dbReference>
<evidence type="ECO:0000313" key="3">
    <source>
        <dbReference type="Proteomes" id="UP001556617"/>
    </source>
</evidence>
<dbReference type="Proteomes" id="UP001556617">
    <property type="component" value="Unassembled WGS sequence"/>
</dbReference>
<name>A0ABV3S183_9LACO</name>
<dbReference type="InterPro" id="IPR051207">
    <property type="entry name" value="ComplexI_NDUFA9_subunit"/>
</dbReference>